<feature type="region of interest" description="Disordered" evidence="5">
    <location>
        <begin position="174"/>
        <end position="204"/>
    </location>
</feature>
<dbReference type="Gene3D" id="3.40.50.300">
    <property type="entry name" value="P-loop containing nucleotide triphosphate hydrolases"/>
    <property type="match status" value="1"/>
</dbReference>
<dbReference type="Pfam" id="PF00071">
    <property type="entry name" value="Ras"/>
    <property type="match status" value="1"/>
</dbReference>
<dbReference type="PRINTS" id="PR00449">
    <property type="entry name" value="RASTRNSFRMNG"/>
</dbReference>
<dbReference type="SMART" id="SM00174">
    <property type="entry name" value="RHO"/>
    <property type="match status" value="1"/>
</dbReference>
<dbReference type="PANTHER" id="PTHR47981:SF20">
    <property type="entry name" value="RAS-RELATED PROTEIN RAB-7A"/>
    <property type="match status" value="1"/>
</dbReference>
<name>A0ABQ0DD94_9EUKA</name>
<dbReference type="PROSITE" id="PS51420">
    <property type="entry name" value="RHO"/>
    <property type="match status" value="1"/>
</dbReference>
<evidence type="ECO:0000256" key="2">
    <source>
        <dbReference type="ARBA" id="ARBA00010142"/>
    </source>
</evidence>
<dbReference type="InterPro" id="IPR027417">
    <property type="entry name" value="P-loop_NTPase"/>
</dbReference>
<dbReference type="EMBL" id="BAAFRS010000057">
    <property type="protein sequence ID" value="GAB1220682.1"/>
    <property type="molecule type" value="Genomic_DNA"/>
</dbReference>
<dbReference type="NCBIfam" id="TIGR00231">
    <property type="entry name" value="small_GTP"/>
    <property type="match status" value="1"/>
</dbReference>
<comment type="similarity">
    <text evidence="1">Belongs to the small GTPase superfamily. Rab family.</text>
</comment>
<evidence type="ECO:0000256" key="4">
    <source>
        <dbReference type="ARBA" id="ARBA00023134"/>
    </source>
</evidence>
<dbReference type="SMART" id="SM00175">
    <property type="entry name" value="RAB"/>
    <property type="match status" value="1"/>
</dbReference>
<evidence type="ECO:0000313" key="7">
    <source>
        <dbReference type="Proteomes" id="UP001628156"/>
    </source>
</evidence>
<keyword evidence="7" id="KW-1185">Reference proteome</keyword>
<evidence type="ECO:0000256" key="3">
    <source>
        <dbReference type="ARBA" id="ARBA00022741"/>
    </source>
</evidence>
<gene>
    <name evidence="6" type="ORF">ENUP19_0057G0014</name>
</gene>
<feature type="compositionally biased region" description="Basic and acidic residues" evidence="5">
    <location>
        <begin position="194"/>
        <end position="204"/>
    </location>
</feature>
<dbReference type="PROSITE" id="PS51421">
    <property type="entry name" value="RAS"/>
    <property type="match status" value="1"/>
</dbReference>
<organism evidence="6 7">
    <name type="scientific">Entamoeba nuttalli</name>
    <dbReference type="NCBI Taxonomy" id="412467"/>
    <lineage>
        <taxon>Eukaryota</taxon>
        <taxon>Amoebozoa</taxon>
        <taxon>Evosea</taxon>
        <taxon>Archamoebae</taxon>
        <taxon>Mastigamoebida</taxon>
        <taxon>Entamoebidae</taxon>
        <taxon>Entamoeba</taxon>
    </lineage>
</organism>
<dbReference type="SMART" id="SM00173">
    <property type="entry name" value="RAS"/>
    <property type="match status" value="1"/>
</dbReference>
<comment type="similarity">
    <text evidence="2">Belongs to the small GTPase superfamily. Rho family.</text>
</comment>
<evidence type="ECO:0000313" key="6">
    <source>
        <dbReference type="EMBL" id="GAB1220682.1"/>
    </source>
</evidence>
<protein>
    <recommendedName>
        <fullName evidence="8">Rab family GTPase</fullName>
    </recommendedName>
</protein>
<dbReference type="SMART" id="SM00176">
    <property type="entry name" value="RAN"/>
    <property type="match status" value="1"/>
</dbReference>
<dbReference type="SUPFAM" id="SSF52540">
    <property type="entry name" value="P-loop containing nucleoside triphosphate hydrolases"/>
    <property type="match status" value="1"/>
</dbReference>
<accession>A0ABQ0DD94</accession>
<dbReference type="PROSITE" id="PS51419">
    <property type="entry name" value="RAB"/>
    <property type="match status" value="1"/>
</dbReference>
<evidence type="ECO:0000256" key="1">
    <source>
        <dbReference type="ARBA" id="ARBA00006270"/>
    </source>
</evidence>
<comment type="caution">
    <text evidence="6">The sequence shown here is derived from an EMBL/GenBank/DDBJ whole genome shotgun (WGS) entry which is preliminary data.</text>
</comment>
<reference evidence="6 7" key="1">
    <citation type="journal article" date="2019" name="PLoS Negl. Trop. Dis.">
        <title>Whole genome sequencing of Entamoeba nuttalli reveals mammalian host-related molecular signatures and a novel octapeptide-repeat surface protein.</title>
        <authorList>
            <person name="Tanaka M."/>
            <person name="Makiuchi T."/>
            <person name="Komiyama T."/>
            <person name="Shiina T."/>
            <person name="Osaki K."/>
            <person name="Tachibana H."/>
        </authorList>
    </citation>
    <scope>NUCLEOTIDE SEQUENCE [LARGE SCALE GENOMIC DNA]</scope>
    <source>
        <strain evidence="6 7">P19-061405</strain>
    </source>
</reference>
<keyword evidence="4" id="KW-0342">GTP-binding</keyword>
<dbReference type="InterPro" id="IPR001806">
    <property type="entry name" value="Small_GTPase"/>
</dbReference>
<dbReference type="InterPro" id="IPR005225">
    <property type="entry name" value="Small_GTP-bd"/>
</dbReference>
<evidence type="ECO:0000256" key="5">
    <source>
        <dbReference type="SAM" id="MobiDB-lite"/>
    </source>
</evidence>
<dbReference type="Proteomes" id="UP001628156">
    <property type="component" value="Unassembled WGS sequence"/>
</dbReference>
<evidence type="ECO:0008006" key="8">
    <source>
        <dbReference type="Google" id="ProtNLM"/>
    </source>
</evidence>
<sequence>MAGRPALFKTILIGDSGVGKTSLINRYVNNQFSDVYKATIGSDFLIKPVTVNGAQYTLQIWDTAGHERYSCVVTTFYRGSDCCVLCFDVTNRESFNHLEKWKNEFIDGANATNPASIPIYVVGNKIDCEPNKREVSQEQAREWCKLNGHKYFETSAMSAENVTDLFTTLAEDVVSRREDEEEPEKPAPIIIQKQSEEKKEGGCC</sequence>
<dbReference type="PANTHER" id="PTHR47981">
    <property type="entry name" value="RAB FAMILY"/>
    <property type="match status" value="1"/>
</dbReference>
<keyword evidence="3" id="KW-0547">Nucleotide-binding</keyword>
<proteinExistence type="inferred from homology"/>